<dbReference type="InterPro" id="IPR017953">
    <property type="entry name" value="Carbohydrate_kinase_pred_CS"/>
</dbReference>
<dbReference type="InterPro" id="IPR029056">
    <property type="entry name" value="Ribokinase-like"/>
</dbReference>
<dbReference type="SUPFAM" id="SSF53613">
    <property type="entry name" value="Ribokinase-like"/>
    <property type="match status" value="1"/>
</dbReference>
<dbReference type="PROSITE" id="PS51383">
    <property type="entry name" value="YJEF_C_3"/>
    <property type="match status" value="1"/>
</dbReference>
<organism evidence="7">
    <name type="scientific">sediment metagenome</name>
    <dbReference type="NCBI Taxonomy" id="749907"/>
    <lineage>
        <taxon>unclassified sequences</taxon>
        <taxon>metagenomes</taxon>
        <taxon>ecological metagenomes</taxon>
    </lineage>
</organism>
<dbReference type="CDD" id="cd01171">
    <property type="entry name" value="YXKO-related"/>
    <property type="match status" value="1"/>
</dbReference>
<evidence type="ECO:0000256" key="5">
    <source>
        <dbReference type="ARBA" id="ARBA00023239"/>
    </source>
</evidence>
<dbReference type="EMBL" id="ADZX01000599">
    <property type="protein sequence ID" value="EFK95977.1"/>
    <property type="molecule type" value="Genomic_DNA"/>
</dbReference>
<dbReference type="GO" id="GO:0052855">
    <property type="term" value="F:ADP-dependent NAD(P)H-hydrate dehydratase activity"/>
    <property type="evidence" value="ECO:0007669"/>
    <property type="project" value="TreeGrafter"/>
</dbReference>
<dbReference type="GO" id="GO:0110051">
    <property type="term" value="P:metabolite repair"/>
    <property type="evidence" value="ECO:0007669"/>
    <property type="project" value="TreeGrafter"/>
</dbReference>
<evidence type="ECO:0000256" key="1">
    <source>
        <dbReference type="ARBA" id="ARBA00022741"/>
    </source>
</evidence>
<dbReference type="NCBIfam" id="TIGR00196">
    <property type="entry name" value="yjeF_cterm"/>
    <property type="match status" value="1"/>
</dbReference>
<proteinExistence type="inferred from homology"/>
<dbReference type="Gene3D" id="3.40.1190.20">
    <property type="match status" value="1"/>
</dbReference>
<reference evidence="7" key="1">
    <citation type="submission" date="2010-07" db="EMBL/GenBank/DDBJ databases">
        <authorList>
            <consortium name="CONSOLIDER consortium CSD2007-00005"/>
            <person name="Guazzaroni M.-E."/>
            <person name="Richter M."/>
            <person name="Garcia-Salamanca A."/>
            <person name="Yarza P."/>
            <person name="Ferrer M."/>
        </authorList>
    </citation>
    <scope>NUCLEOTIDE SEQUENCE</scope>
</reference>
<dbReference type="PANTHER" id="PTHR12592">
    <property type="entry name" value="ATP-DEPENDENT (S)-NAD(P)H-HYDRATE DEHYDRATASE FAMILY MEMBER"/>
    <property type="match status" value="1"/>
</dbReference>
<feature type="non-terminal residue" evidence="7">
    <location>
        <position position="1"/>
    </location>
</feature>
<evidence type="ECO:0000256" key="3">
    <source>
        <dbReference type="ARBA" id="ARBA00022857"/>
    </source>
</evidence>
<dbReference type="GO" id="GO:0016301">
    <property type="term" value="F:kinase activity"/>
    <property type="evidence" value="ECO:0007669"/>
    <property type="project" value="UniProtKB-KW"/>
</dbReference>
<sequence>LLPDPGEARGPEAVTARDVAPLFPRRAALAHKGSYGTLGVVGGSRGMAGAAALAARAAFRSGVGKVVVVAEEASRPSIHALVAEATTAGALPPVGLSALAVGPGLGTSPAAGALLEASLGASVAAVLDADALNLLAGRPDALRGRLVPTVLTPHPGEASRLLGVPTAAVVADPEGTAERLAAESGATVILKGFRSVVASPDGRIARVLAGNPGMASGGSGDVLTGVVGAFLARGLSAWEAATAGAFLHGLAGDLARERAGEEALTASAVADALGEAFRVVGESDPS</sequence>
<keyword evidence="5" id="KW-0456">Lyase</keyword>
<dbReference type="PANTHER" id="PTHR12592:SF0">
    <property type="entry name" value="ATP-DEPENDENT (S)-NAD(P)H-HYDRATE DEHYDRATASE"/>
    <property type="match status" value="1"/>
</dbReference>
<dbReference type="PROSITE" id="PS01050">
    <property type="entry name" value="YJEF_C_2"/>
    <property type="match status" value="1"/>
</dbReference>
<keyword evidence="2" id="KW-0067">ATP-binding</keyword>
<keyword evidence="7" id="KW-0808">Transferase</keyword>
<evidence type="ECO:0000259" key="6">
    <source>
        <dbReference type="PROSITE" id="PS51383"/>
    </source>
</evidence>
<evidence type="ECO:0000313" key="7">
    <source>
        <dbReference type="EMBL" id="EFK95977.1"/>
    </source>
</evidence>
<reference evidence="7" key="2">
    <citation type="journal article" date="2011" name="Microb. Ecol.">
        <title>Taxonomic and Functional Metagenomic Profiling of the Microbial Community in the Anoxic Sediment of a Sub-saline Shallow Lake (Laguna de Carrizo, Central Spain).</title>
        <authorList>
            <person name="Ferrer M."/>
            <person name="Guazzaroni M.E."/>
            <person name="Richter M."/>
            <person name="Garcia-Salamanca A."/>
            <person name="Yarza P."/>
            <person name="Suarez-Suarez A."/>
            <person name="Solano J."/>
            <person name="Alcaide M."/>
            <person name="van Dillewijn P."/>
            <person name="Molina-Henares M.A."/>
            <person name="Lopez-Cortes N."/>
            <person name="Al-Ramahi Y."/>
            <person name="Guerrero C."/>
            <person name="Acosta A."/>
            <person name="de Eugenio L.I."/>
            <person name="Martinez V."/>
            <person name="Marques S."/>
            <person name="Rojo F."/>
            <person name="Santero E."/>
            <person name="Genilloud O."/>
            <person name="Perez-Perez J."/>
            <person name="Rossello-Mora R."/>
            <person name="Ramos J.L."/>
        </authorList>
    </citation>
    <scope>NUCLEOTIDE SEQUENCE</scope>
</reference>
<dbReference type="GO" id="GO:0052856">
    <property type="term" value="F:NAD(P)HX epimerase activity"/>
    <property type="evidence" value="ECO:0007669"/>
    <property type="project" value="TreeGrafter"/>
</dbReference>
<dbReference type="Pfam" id="PF01256">
    <property type="entry name" value="Carb_kinase"/>
    <property type="match status" value="1"/>
</dbReference>
<keyword evidence="7" id="KW-0418">Kinase</keyword>
<dbReference type="AlphaFoldDB" id="D9PKD5"/>
<keyword evidence="4" id="KW-0520">NAD</keyword>
<evidence type="ECO:0000256" key="4">
    <source>
        <dbReference type="ARBA" id="ARBA00023027"/>
    </source>
</evidence>
<dbReference type="GO" id="GO:0005524">
    <property type="term" value="F:ATP binding"/>
    <property type="evidence" value="ECO:0007669"/>
    <property type="project" value="UniProtKB-KW"/>
</dbReference>
<dbReference type="HAMAP" id="MF_01965">
    <property type="entry name" value="NADHX_dehydratase"/>
    <property type="match status" value="1"/>
</dbReference>
<protein>
    <submittedName>
        <fullName evidence="7">Carbohydrate kinase, YjeF related protein</fullName>
    </submittedName>
</protein>
<dbReference type="InterPro" id="IPR000631">
    <property type="entry name" value="CARKD"/>
</dbReference>
<accession>D9PKD5</accession>
<feature type="domain" description="YjeF C-terminal" evidence="6">
    <location>
        <begin position="15"/>
        <end position="280"/>
    </location>
</feature>
<evidence type="ECO:0000256" key="2">
    <source>
        <dbReference type="ARBA" id="ARBA00022840"/>
    </source>
</evidence>
<keyword evidence="1" id="KW-0547">Nucleotide-binding</keyword>
<name>D9PKD5_9ZZZZ</name>
<keyword evidence="3" id="KW-0521">NADP</keyword>
<comment type="caution">
    <text evidence="7">The sequence shown here is derived from an EMBL/GenBank/DDBJ whole genome shotgun (WGS) entry which is preliminary data.</text>
</comment>
<gene>
    <name evidence="7" type="ORF">LDC_2000</name>
</gene>